<accession>A0A0E2Z382</accession>
<dbReference type="EMBL" id="JPGN01000033">
    <property type="protein sequence ID" value="KFI19974.1"/>
    <property type="molecule type" value="Genomic_DNA"/>
</dbReference>
<dbReference type="HOGENOM" id="CLU_149290_1_2_6"/>
<reference evidence="1 2" key="1">
    <citation type="submission" date="2014-07" db="EMBL/GenBank/DDBJ databases">
        <title>Comparative analysis of Nitrosococcus oceani genome inventories of strains from Pacific and Atlantic gyres.</title>
        <authorList>
            <person name="Lim C.K."/>
            <person name="Wang L."/>
            <person name="Sayavedra-Soto L.A."/>
            <person name="Klotz M.G."/>
        </authorList>
    </citation>
    <scope>NUCLEOTIDE SEQUENCE [LARGE SCALE GENOMIC DNA]</scope>
    <source>
        <strain evidence="1 2">C-27</strain>
    </source>
</reference>
<sequence length="97" mass="11298">MDMTFELNGTTFVWDSKKAHSNFAKHEVSFEAAATAFFDPFFRLEDASDNDEVRDALIGFDGYHRLLYVVNIQIEESGIRIISARKATREERQRYDQ</sequence>
<dbReference type="AlphaFoldDB" id="A0A0E2Z382"/>
<dbReference type="Proteomes" id="UP000028839">
    <property type="component" value="Unassembled WGS sequence"/>
</dbReference>
<dbReference type="InterPro" id="IPR007460">
    <property type="entry name" value="BrnT_toxin"/>
</dbReference>
<evidence type="ECO:0008006" key="3">
    <source>
        <dbReference type="Google" id="ProtNLM"/>
    </source>
</evidence>
<dbReference type="InterPro" id="IPR038573">
    <property type="entry name" value="BrnT_sf"/>
</dbReference>
<evidence type="ECO:0000313" key="2">
    <source>
        <dbReference type="Proteomes" id="UP000028839"/>
    </source>
</evidence>
<proteinExistence type="predicted"/>
<evidence type="ECO:0000313" key="1">
    <source>
        <dbReference type="EMBL" id="KFI19974.1"/>
    </source>
</evidence>
<gene>
    <name evidence="1" type="ORF">IB75_05660</name>
</gene>
<organism evidence="1 2">
    <name type="scientific">Nitrosococcus oceani C-27</name>
    <dbReference type="NCBI Taxonomy" id="314279"/>
    <lineage>
        <taxon>Bacteria</taxon>
        <taxon>Pseudomonadati</taxon>
        <taxon>Pseudomonadota</taxon>
        <taxon>Gammaproteobacteria</taxon>
        <taxon>Chromatiales</taxon>
        <taxon>Chromatiaceae</taxon>
        <taxon>Nitrosococcus</taxon>
    </lineage>
</organism>
<name>A0A0E2Z382_9GAMM</name>
<protein>
    <recommendedName>
        <fullName evidence="3">BrnT family toxin</fullName>
    </recommendedName>
</protein>
<dbReference type="Pfam" id="PF04365">
    <property type="entry name" value="BrnT_toxin"/>
    <property type="match status" value="1"/>
</dbReference>
<dbReference type="Gene3D" id="3.10.450.530">
    <property type="entry name" value="Ribonuclease toxin, BrnT, of type II toxin-antitoxin system"/>
    <property type="match status" value="1"/>
</dbReference>
<dbReference type="OrthoDB" id="9802417at2"/>
<comment type="caution">
    <text evidence="1">The sequence shown here is derived from an EMBL/GenBank/DDBJ whole genome shotgun (WGS) entry which is preliminary data.</text>
</comment>